<evidence type="ECO:0000259" key="4">
    <source>
        <dbReference type="PROSITE" id="PS51841"/>
    </source>
</evidence>
<reference evidence="5" key="1">
    <citation type="submission" date="2020-08" db="EMBL/GenBank/DDBJ databases">
        <title>Lewinella bacteria from marine environments.</title>
        <authorList>
            <person name="Zhong Y."/>
        </authorList>
    </citation>
    <scope>NUCLEOTIDE SEQUENCE</scope>
    <source>
        <strain evidence="5">KCTC 42187</strain>
    </source>
</reference>
<dbReference type="Gene3D" id="2.60.40.1260">
    <property type="entry name" value="Lamin Tail domain"/>
    <property type="match status" value="1"/>
</dbReference>
<evidence type="ECO:0000313" key="5">
    <source>
        <dbReference type="EMBL" id="MBC6992595.1"/>
    </source>
</evidence>
<name>A0A923PEH6_9BACT</name>
<evidence type="ECO:0000313" key="6">
    <source>
        <dbReference type="Proteomes" id="UP000650081"/>
    </source>
</evidence>
<feature type="signal peptide" evidence="3">
    <location>
        <begin position="1"/>
        <end position="19"/>
    </location>
</feature>
<feature type="domain" description="LTD" evidence="4">
    <location>
        <begin position="575"/>
        <end position="699"/>
    </location>
</feature>
<protein>
    <submittedName>
        <fullName evidence="5">Lamin tail domain-containing protein</fullName>
    </submittedName>
</protein>
<keyword evidence="6" id="KW-1185">Reference proteome</keyword>
<dbReference type="Gene3D" id="2.60.40.4070">
    <property type="match status" value="1"/>
</dbReference>
<sequence>MKTAVLTLLLSLLCTCVSAQTVVDDFEDGDLLNPEWTGDLAKFVVLDGRLRLLDQSRQSPAKLVINLPAEPAADTLRYEFLVDMKFAPSASNFAEIALLDGPADFPTGVFLRFGGISGDQDALNVSFVEGGDVFLGEFASAPGTLGTEPAIVRFRLQRILGIWSLDADFTGGREFAPVGQLTEPNFITPDRLELTCTYTSTRFDKFSFDDLNFYSSGLPDDTTAPTLTSARATAAREITLDFSESVASAAISNPANYLLSLPAITVLEVTQELEQRRAVLRLSGDLPLRESFEITVAEASDLEGNVATNLRASLCYNPVSLPSPGNLIITEFMADPTPPLGLPDGEYLEIYNPSDLPVVLAPLRIASGGTPVVYGFPDTLAPGAYQLLIGSATAADFAALGIPARSISLPSLTNSGDVITLSDASGTIIQEINYTIGWYNDADRDDGGYSIEYTALTGADAGCSGRWRASLDPTGGTPGRANSVLGQPADTEAPLVVLADIDPDGITIGFSEPVPETPAFALANGPTITSVTSPDGGLTYRLGFAEELVEGVVYTLTIPGVSDCAGNLGTAVTRVLGIAQLPAPGEVVINEILFNPASGGSDFVELYNCSDKVFQIEGWVLRNDQSTSSTASRTVTATRLFLPGEYLVLTEDPEDVQNRFRSVNPDLLVDQTLPSLPDDEGNISVVAGGTVLDAFDYTDDLHSPLLDTDDGVSLERLRQKSATQDDANWASAAAREDFGTPTRPNSQARDALPETTENVFSLLSTTFSPDGDGNEDFLELQYATAGAGYLARVRIFDAQGRLVKTLRRVELLGSEGTLRWDGTDEDQLLARAGVYVLFVELFNPNGDTAEEKLVGVLAR</sequence>
<feature type="domain" description="LTD" evidence="4">
    <location>
        <begin position="315"/>
        <end position="436"/>
    </location>
</feature>
<dbReference type="Gene3D" id="2.60.40.1220">
    <property type="match status" value="2"/>
</dbReference>
<evidence type="ECO:0000256" key="2">
    <source>
        <dbReference type="SAM" id="MobiDB-lite"/>
    </source>
</evidence>
<feature type="chain" id="PRO_5037080858" evidence="3">
    <location>
        <begin position="20"/>
        <end position="859"/>
    </location>
</feature>
<dbReference type="Pfam" id="PF00932">
    <property type="entry name" value="LTD"/>
    <property type="match status" value="2"/>
</dbReference>
<comment type="caution">
    <text evidence="5">The sequence shown here is derived from an EMBL/GenBank/DDBJ whole genome shotgun (WGS) entry which is preliminary data.</text>
</comment>
<organism evidence="5 6">
    <name type="scientific">Neolewinella lacunae</name>
    <dbReference type="NCBI Taxonomy" id="1517758"/>
    <lineage>
        <taxon>Bacteria</taxon>
        <taxon>Pseudomonadati</taxon>
        <taxon>Bacteroidota</taxon>
        <taxon>Saprospiria</taxon>
        <taxon>Saprospirales</taxon>
        <taxon>Lewinellaceae</taxon>
        <taxon>Neolewinella</taxon>
    </lineage>
</organism>
<dbReference type="InterPro" id="IPR014755">
    <property type="entry name" value="Cu-Rt/internalin_Ig-like"/>
</dbReference>
<dbReference type="RefSeq" id="WP_187464738.1">
    <property type="nucleotide sequence ID" value="NZ_JACSIT010000030.1"/>
</dbReference>
<dbReference type="AlphaFoldDB" id="A0A923PEH6"/>
<proteinExistence type="predicted"/>
<evidence type="ECO:0000256" key="3">
    <source>
        <dbReference type="SAM" id="SignalP"/>
    </source>
</evidence>
<gene>
    <name evidence="5" type="ORF">H9S92_00320</name>
</gene>
<feature type="region of interest" description="Disordered" evidence="2">
    <location>
        <begin position="719"/>
        <end position="753"/>
    </location>
</feature>
<evidence type="ECO:0000256" key="1">
    <source>
        <dbReference type="ARBA" id="ARBA00022729"/>
    </source>
</evidence>
<dbReference type="EMBL" id="JACSIT010000030">
    <property type="protein sequence ID" value="MBC6992595.1"/>
    <property type="molecule type" value="Genomic_DNA"/>
</dbReference>
<dbReference type="PROSITE" id="PS51841">
    <property type="entry name" value="LTD"/>
    <property type="match status" value="2"/>
</dbReference>
<dbReference type="SUPFAM" id="SSF74853">
    <property type="entry name" value="Lamin A/C globular tail domain"/>
    <property type="match status" value="2"/>
</dbReference>
<dbReference type="InterPro" id="IPR036415">
    <property type="entry name" value="Lamin_tail_dom_sf"/>
</dbReference>
<dbReference type="InterPro" id="IPR001322">
    <property type="entry name" value="Lamin_tail_dom"/>
</dbReference>
<keyword evidence="1 3" id="KW-0732">Signal</keyword>
<dbReference type="Proteomes" id="UP000650081">
    <property type="component" value="Unassembled WGS sequence"/>
</dbReference>
<accession>A0A923PEH6</accession>